<dbReference type="InterPro" id="IPR052551">
    <property type="entry name" value="UV-DNA_repair_photolyase"/>
</dbReference>
<comment type="caution">
    <text evidence="2">The sequence shown here is derived from an EMBL/GenBank/DDBJ whole genome shotgun (WGS) entry which is preliminary data.</text>
</comment>
<dbReference type="InterPro" id="IPR036134">
    <property type="entry name" value="Crypto/Photolyase_FAD-like_sf"/>
</dbReference>
<gene>
    <name evidence="2" type="ORF">GCM10011365_17390</name>
</gene>
<protein>
    <submittedName>
        <fullName evidence="2">Cryptochrome/photolyase family protein</fullName>
    </submittedName>
</protein>
<proteinExistence type="predicted"/>
<evidence type="ECO:0000313" key="2">
    <source>
        <dbReference type="EMBL" id="GGF96547.1"/>
    </source>
</evidence>
<accession>A0A917CTE2</accession>
<dbReference type="PANTHER" id="PTHR38657">
    <property type="entry name" value="SLR1343 PROTEIN"/>
    <property type="match status" value="1"/>
</dbReference>
<organism evidence="2 3">
    <name type="scientific">Marinicella pacifica</name>
    <dbReference type="NCBI Taxonomy" id="1171543"/>
    <lineage>
        <taxon>Bacteria</taxon>
        <taxon>Pseudomonadati</taxon>
        <taxon>Pseudomonadota</taxon>
        <taxon>Gammaproteobacteria</taxon>
        <taxon>Lysobacterales</taxon>
        <taxon>Marinicellaceae</taxon>
        <taxon>Marinicella</taxon>
    </lineage>
</organism>
<dbReference type="PANTHER" id="PTHR38657:SF1">
    <property type="entry name" value="SLR1343 PROTEIN"/>
    <property type="match status" value="1"/>
</dbReference>
<dbReference type="EMBL" id="BMEO01000006">
    <property type="protein sequence ID" value="GGF96547.1"/>
    <property type="molecule type" value="Genomic_DNA"/>
</dbReference>
<dbReference type="RefSeq" id="WP_188365340.1">
    <property type="nucleotide sequence ID" value="NZ_BAABJF010000001.1"/>
</dbReference>
<dbReference type="Gene3D" id="1.25.40.80">
    <property type="match status" value="1"/>
</dbReference>
<dbReference type="AlphaFoldDB" id="A0A917CTE2"/>
<dbReference type="Gene3D" id="1.10.10.1710">
    <property type="entry name" value="Deoxyribodipyrimidine photolyase-related"/>
    <property type="match status" value="1"/>
</dbReference>
<reference evidence="2" key="2">
    <citation type="submission" date="2020-09" db="EMBL/GenBank/DDBJ databases">
        <authorList>
            <person name="Sun Q."/>
            <person name="Zhou Y."/>
        </authorList>
    </citation>
    <scope>NUCLEOTIDE SEQUENCE</scope>
    <source>
        <strain evidence="2">CGMCC 1.12181</strain>
    </source>
</reference>
<evidence type="ECO:0000259" key="1">
    <source>
        <dbReference type="Pfam" id="PF03441"/>
    </source>
</evidence>
<dbReference type="SUPFAM" id="SSF48173">
    <property type="entry name" value="Cryptochrome/photolyase FAD-binding domain"/>
    <property type="match status" value="1"/>
</dbReference>
<dbReference type="Pfam" id="PF04244">
    <property type="entry name" value="DPRP"/>
    <property type="match status" value="1"/>
</dbReference>
<name>A0A917CTE2_9GAMM</name>
<keyword evidence="3" id="KW-1185">Reference proteome</keyword>
<dbReference type="Gene3D" id="1.10.579.10">
    <property type="entry name" value="DNA Cyclobutane Dipyrimidine Photolyase, subunit A, domain 3"/>
    <property type="match status" value="1"/>
</dbReference>
<dbReference type="Gene3D" id="3.40.50.620">
    <property type="entry name" value="HUPs"/>
    <property type="match status" value="1"/>
</dbReference>
<dbReference type="Pfam" id="PF03441">
    <property type="entry name" value="FAD_binding_7"/>
    <property type="match status" value="1"/>
</dbReference>
<dbReference type="InterPro" id="IPR014729">
    <property type="entry name" value="Rossmann-like_a/b/a_fold"/>
</dbReference>
<dbReference type="InterPro" id="IPR007357">
    <property type="entry name" value="PhrB-like"/>
</dbReference>
<feature type="domain" description="Cryptochrome/DNA photolyase FAD-binding" evidence="1">
    <location>
        <begin position="304"/>
        <end position="398"/>
    </location>
</feature>
<reference evidence="2" key="1">
    <citation type="journal article" date="2014" name="Int. J. Syst. Evol. Microbiol.">
        <title>Complete genome sequence of Corynebacterium casei LMG S-19264T (=DSM 44701T), isolated from a smear-ripened cheese.</title>
        <authorList>
            <consortium name="US DOE Joint Genome Institute (JGI-PGF)"/>
            <person name="Walter F."/>
            <person name="Albersmeier A."/>
            <person name="Kalinowski J."/>
            <person name="Ruckert C."/>
        </authorList>
    </citation>
    <scope>NUCLEOTIDE SEQUENCE</scope>
    <source>
        <strain evidence="2">CGMCC 1.12181</strain>
    </source>
</reference>
<evidence type="ECO:0000313" key="3">
    <source>
        <dbReference type="Proteomes" id="UP000605253"/>
    </source>
</evidence>
<sequence>MKSATIIFPHQLFADLSAIKNHSIYLVETDLFFNQYPFHKQKIAFHRATMKAYEAFIEPHVASIHYIEAHTPLADIYELIKHLANNNIDRLNIYPTHDDWLNQQIRQGCQSRGLDINTIPSHLFLNKTEDLAAFFKGHENLFHHHFYQQQRRRHKLLMQGNKPCGGQWSFDGENRKKYPKNKQPPKLKKANWTSYHEQAAHYTEEYFGDHYGFPMAQDNDLIYPITHQQAQTWLADFVQHRLAEFGPYEDAICFDQRVLNHSLLTPMLNIGLLTPKEVISAVLSQAKEHHIPINSLEGFIRQIIGWREYIHGLYHFKGRKQRCSNAWNHQRPMPKGFYNGETGIDPVDQTIHKVLSSGYCHHIERLMVLGNFMFLCEIHPKAVYRWFMELFIDAYDWVMVPNVYGMSQFADGGLMSTKPYISGSNYIRKMSDYASGDWCEVWDGLYWRIIDKHLDYFKNNRRTAMMASNWLRQDTHKKKSHLAVAEDFLAGL</sequence>
<dbReference type="InterPro" id="IPR005101">
    <property type="entry name" value="Cryptochr/Photolyase_FAD-bd"/>
</dbReference>
<dbReference type="Proteomes" id="UP000605253">
    <property type="component" value="Unassembled WGS sequence"/>
</dbReference>